<accession>A0A9J7BLY4</accession>
<sequence>MRLTIERLRTLVLASGVLLIAALVGFLALSKIKNKLNLKEIPHKLGADIQRQANGFVYTQSHGGHTLFKIRASKVVQLKKDGRAQLHDVEIELYGQDGSVVDRIKGGEFDYDQKAGIAAAAGPVEITITRPTEAPAVAPGAKPQLPAKSGPLANAANEVASGQIVVKTSGLTFDQKTGSATTAQRVEFAVVQGQGSSQGATFDSDKGQLVLDRNVELNVHRGRETIVLRAAHGEFERTQLVCNLTAAQASYRNGQAAAGRAQIRFREDGSAERLDADDGFTLTNAAGAKVAAPNGSLDFNEKNQPLQGRLEGGVTMDSVQADRSVRGTAPTALLAFGPDGQLKHARLERGVVLHSEQQGQNEPHVIRDWRSPVADVDFRNGAKGQLLMSSVKGTGGVVITGQSQKQGGAVVPSRMAADEVTGEFGDRQELTRITGVGHAALEQTTATGARQTTSGDRLVAVMASTGKQATGQGDLSQQIQSATIDGNVVLTQQKPGDAGAKLRATAGHALYDGGSEWLHLTQSPRIDDAALQLTADRLDVSQSSGDAFARGNVKATWLDETRRGKTAQGGLAFGGQGPAHVIAAEAQMHRDTGEATFRGGARLWQDANSVAAPVIVLNQSRQTLVARSAAGQPVNLVLLSGSQAGKAKTKGSGPSVVRVRAGDLKYSGAERKALLRAGAVGQVVAETAEATTSSNEVELVLFPPGNHAGPDGASAQVDHLTAIGNVVVTSNGRRGTGERLVYSGDNGQYVLTGTAGAPPRMTDPVRGSVTGEALIFNSRDDSVSIEGQGHKTLTQTVAPK</sequence>
<dbReference type="EMBL" id="CP093313">
    <property type="protein sequence ID" value="UWZ83497.1"/>
    <property type="molecule type" value="Genomic_DNA"/>
</dbReference>
<dbReference type="KEGG" id="orp:MOP44_23390"/>
<gene>
    <name evidence="1" type="ORF">MOP44_23390</name>
</gene>
<organism evidence="1 2">
    <name type="scientific">Occallatibacter riparius</name>
    <dbReference type="NCBI Taxonomy" id="1002689"/>
    <lineage>
        <taxon>Bacteria</taxon>
        <taxon>Pseudomonadati</taxon>
        <taxon>Acidobacteriota</taxon>
        <taxon>Terriglobia</taxon>
        <taxon>Terriglobales</taxon>
        <taxon>Acidobacteriaceae</taxon>
        <taxon>Occallatibacter</taxon>
    </lineage>
</organism>
<dbReference type="AlphaFoldDB" id="A0A9J7BLY4"/>
<keyword evidence="2" id="KW-1185">Reference proteome</keyword>
<protein>
    <recommendedName>
        <fullName evidence="3">LPS export ABC transporter periplasmic protein LptC</fullName>
    </recommendedName>
</protein>
<evidence type="ECO:0008006" key="3">
    <source>
        <dbReference type="Google" id="ProtNLM"/>
    </source>
</evidence>
<reference evidence="1" key="1">
    <citation type="submission" date="2021-04" db="EMBL/GenBank/DDBJ databases">
        <title>Phylogenetic analysis of Acidobacteriaceae.</title>
        <authorList>
            <person name="Qiu L."/>
            <person name="Zhang Q."/>
        </authorList>
    </citation>
    <scope>NUCLEOTIDE SEQUENCE</scope>
    <source>
        <strain evidence="1">DSM 25168</strain>
    </source>
</reference>
<proteinExistence type="predicted"/>
<dbReference type="Proteomes" id="UP001059380">
    <property type="component" value="Chromosome"/>
</dbReference>
<name>A0A9J7BLY4_9BACT</name>
<dbReference type="Gene3D" id="2.60.450.10">
    <property type="entry name" value="Lipopolysaccharide (LPS) transport protein A like domain"/>
    <property type="match status" value="4"/>
</dbReference>
<dbReference type="RefSeq" id="WP_260792832.1">
    <property type="nucleotide sequence ID" value="NZ_CP093313.1"/>
</dbReference>
<evidence type="ECO:0000313" key="2">
    <source>
        <dbReference type="Proteomes" id="UP001059380"/>
    </source>
</evidence>
<evidence type="ECO:0000313" key="1">
    <source>
        <dbReference type="EMBL" id="UWZ83497.1"/>
    </source>
</evidence>